<comment type="caution">
    <text evidence="10">The sequence shown here is derived from an EMBL/GenBank/DDBJ whole genome shotgun (WGS) entry which is preliminary data.</text>
</comment>
<keyword evidence="3" id="KW-0813">Transport</keyword>
<protein>
    <recommendedName>
        <fullName evidence="2 7">Thioredoxin</fullName>
    </recommendedName>
</protein>
<dbReference type="Proteomes" id="UP001628078">
    <property type="component" value="Unassembled WGS sequence"/>
</dbReference>
<keyword evidence="11" id="KW-1185">Reference proteome</keyword>
<proteinExistence type="inferred from homology"/>
<dbReference type="PROSITE" id="PS51352">
    <property type="entry name" value="THIOREDOXIN_2"/>
    <property type="match status" value="1"/>
</dbReference>
<dbReference type="PANTHER" id="PTHR45663:SF11">
    <property type="entry name" value="GEO12009P1"/>
    <property type="match status" value="1"/>
</dbReference>
<dbReference type="PIRSF" id="PIRSF000077">
    <property type="entry name" value="Thioredoxin"/>
    <property type="match status" value="1"/>
</dbReference>
<gene>
    <name evidence="10" type="primary">trxA1</name>
    <name evidence="10" type="ORF">JCM31185_18780</name>
</gene>
<evidence type="ECO:0000256" key="6">
    <source>
        <dbReference type="ARBA" id="ARBA00023284"/>
    </source>
</evidence>
<dbReference type="InterPro" id="IPR013766">
    <property type="entry name" value="Thioredoxin_domain"/>
</dbReference>
<dbReference type="PRINTS" id="PR00421">
    <property type="entry name" value="THIOREDOXIN"/>
</dbReference>
<dbReference type="NCBIfam" id="TIGR01068">
    <property type="entry name" value="thioredoxin"/>
    <property type="match status" value="1"/>
</dbReference>
<reference evidence="10 11" key="1">
    <citation type="submission" date="2022-03" db="EMBL/GenBank/DDBJ databases">
        <title>Draft genome sequence of Furfurilactobacillus curtus JCM 31185.</title>
        <authorList>
            <person name="Suzuki S."/>
            <person name="Endo A."/>
            <person name="Kajikawa A."/>
        </authorList>
    </citation>
    <scope>NUCLEOTIDE SEQUENCE [LARGE SCALE GENOMIC DNA]</scope>
    <source>
        <strain evidence="10 11">JCM 31185</strain>
    </source>
</reference>
<evidence type="ECO:0000256" key="1">
    <source>
        <dbReference type="ARBA" id="ARBA00008987"/>
    </source>
</evidence>
<evidence type="ECO:0000256" key="5">
    <source>
        <dbReference type="ARBA" id="ARBA00023157"/>
    </source>
</evidence>
<dbReference type="PANTHER" id="PTHR45663">
    <property type="entry name" value="GEO12009P1"/>
    <property type="match status" value="1"/>
</dbReference>
<evidence type="ECO:0000259" key="9">
    <source>
        <dbReference type="PROSITE" id="PS51352"/>
    </source>
</evidence>
<keyword evidence="6" id="KW-0676">Redox-active center</keyword>
<evidence type="ECO:0000256" key="8">
    <source>
        <dbReference type="PIRNR" id="PIRNR000077"/>
    </source>
</evidence>
<accession>A0ABQ5JPV7</accession>
<dbReference type="PROSITE" id="PS00194">
    <property type="entry name" value="THIOREDOXIN_1"/>
    <property type="match status" value="1"/>
</dbReference>
<comment type="similarity">
    <text evidence="1 8">Belongs to the thioredoxin family.</text>
</comment>
<dbReference type="Gene3D" id="3.40.30.10">
    <property type="entry name" value="Glutaredoxin"/>
    <property type="match status" value="1"/>
</dbReference>
<sequence length="107" mass="11896">MAQAVSSQAQIDAATASGLAVLDVWAPWCAPCKMMEPVLAQLEHSYGDQIHFLKLNVDDHQALAEQYKVMSVPSLVIFKQGKAAEKVAGYYPEDKLRRYLDAKLMEL</sequence>
<keyword evidence="5" id="KW-1015">Disulfide bond</keyword>
<evidence type="ECO:0000313" key="11">
    <source>
        <dbReference type="Proteomes" id="UP001628078"/>
    </source>
</evidence>
<feature type="domain" description="Thioredoxin" evidence="9">
    <location>
        <begin position="1"/>
        <end position="105"/>
    </location>
</feature>
<dbReference type="SUPFAM" id="SSF52833">
    <property type="entry name" value="Thioredoxin-like"/>
    <property type="match status" value="1"/>
</dbReference>
<evidence type="ECO:0000256" key="7">
    <source>
        <dbReference type="NCBIfam" id="TIGR01068"/>
    </source>
</evidence>
<dbReference type="RefSeq" id="WP_407884865.1">
    <property type="nucleotide sequence ID" value="NZ_BQXO01000007.1"/>
</dbReference>
<evidence type="ECO:0000256" key="2">
    <source>
        <dbReference type="ARBA" id="ARBA00020570"/>
    </source>
</evidence>
<dbReference type="EMBL" id="BQXO01000007">
    <property type="protein sequence ID" value="GKT06591.1"/>
    <property type="molecule type" value="Genomic_DNA"/>
</dbReference>
<dbReference type="InterPro" id="IPR005746">
    <property type="entry name" value="Thioredoxin"/>
</dbReference>
<dbReference type="Pfam" id="PF00085">
    <property type="entry name" value="Thioredoxin"/>
    <property type="match status" value="1"/>
</dbReference>
<dbReference type="InterPro" id="IPR017937">
    <property type="entry name" value="Thioredoxin_CS"/>
</dbReference>
<evidence type="ECO:0000313" key="10">
    <source>
        <dbReference type="EMBL" id="GKT06591.1"/>
    </source>
</evidence>
<evidence type="ECO:0000256" key="4">
    <source>
        <dbReference type="ARBA" id="ARBA00022982"/>
    </source>
</evidence>
<organism evidence="10 11">
    <name type="scientific">Furfurilactobacillus curtus</name>
    <dbReference type="NCBI Taxonomy" id="1746200"/>
    <lineage>
        <taxon>Bacteria</taxon>
        <taxon>Bacillati</taxon>
        <taxon>Bacillota</taxon>
        <taxon>Bacilli</taxon>
        <taxon>Lactobacillales</taxon>
        <taxon>Lactobacillaceae</taxon>
        <taxon>Furfurilactobacillus</taxon>
    </lineage>
</organism>
<evidence type="ECO:0000256" key="3">
    <source>
        <dbReference type="ARBA" id="ARBA00022448"/>
    </source>
</evidence>
<dbReference type="CDD" id="cd02947">
    <property type="entry name" value="TRX_family"/>
    <property type="match status" value="1"/>
</dbReference>
<name>A0ABQ5JPV7_9LACO</name>
<dbReference type="InterPro" id="IPR036249">
    <property type="entry name" value="Thioredoxin-like_sf"/>
</dbReference>
<keyword evidence="4" id="KW-0249">Electron transport</keyword>